<gene>
    <name evidence="2" type="ORF">DR864_23555</name>
</gene>
<keyword evidence="3" id="KW-1185">Reference proteome</keyword>
<sequence length="494" mass="57804">MPLLNTKYYIPFFVGVYIVFFLAISKNLFTPYLWYDEAGQFWIAKGLNHDSEPFTAEKGVLDVIENNKYYNLDPGGFGILLHYWTFISNHHVWLRMLPFLFFIGVVVSFIYLSFLWTKNSKVAILMGLVAILSPKLLYMGFELRAYSMECLGTAMGIIALEKLNTGITYRKLLMWSCVFAFFMTSRYSEILILYIVSLYILYLITKSKLTLAQKGLSILLYSLPLLLTLAYVYFFALIFQNNDLLELYYLPYLSNDISILIEPQNILALLFIILLIVLFYQRHKYPLLEKYQSLVFVTVFSNVLFIILSVLGKHPWSLSSFRCISLIMLFTICFVAFCGEIILKVFEKSTDIIYSLCYVIAVFTFYVTSDNLFIRNRLAYNAFYSKYIYDNFTIVNLEKYSRIFVEYGEGPFIRYLYEYGKLSTRKKGIYPDKFTFQKGLGHTISKNKPKYKDVTLNTLLGFDLIIMPSESIRSRCPECRYKLVNGTKNFFEKY</sequence>
<proteinExistence type="predicted"/>
<evidence type="ECO:0000313" key="2">
    <source>
        <dbReference type="EMBL" id="AXE20498.1"/>
    </source>
</evidence>
<keyword evidence="1" id="KW-0472">Membrane</keyword>
<evidence type="ECO:0008006" key="4">
    <source>
        <dbReference type="Google" id="ProtNLM"/>
    </source>
</evidence>
<feature type="transmembrane region" description="Helical" evidence="1">
    <location>
        <begin position="293"/>
        <end position="312"/>
    </location>
</feature>
<reference evidence="2 3" key="1">
    <citation type="submission" date="2018-07" db="EMBL/GenBank/DDBJ databases">
        <title>Genome sequencing of Runella.</title>
        <authorList>
            <person name="Baek M.-G."/>
            <person name="Yi H."/>
        </authorList>
    </citation>
    <scope>NUCLEOTIDE SEQUENCE [LARGE SCALE GENOMIC DNA]</scope>
    <source>
        <strain evidence="2 3">HYN0085</strain>
    </source>
</reference>
<evidence type="ECO:0000256" key="1">
    <source>
        <dbReference type="SAM" id="Phobius"/>
    </source>
</evidence>
<protein>
    <recommendedName>
        <fullName evidence="4">Glycosyltransferase RgtA/B/C/D-like domain-containing protein</fullName>
    </recommendedName>
</protein>
<keyword evidence="1" id="KW-0812">Transmembrane</keyword>
<feature type="transmembrane region" description="Helical" evidence="1">
    <location>
        <begin position="259"/>
        <end position="281"/>
    </location>
</feature>
<dbReference type="KEGG" id="run:DR864_23555"/>
<feature type="transmembrane region" description="Helical" evidence="1">
    <location>
        <begin position="172"/>
        <end position="204"/>
    </location>
</feature>
<organism evidence="2 3">
    <name type="scientific">Runella rosea</name>
    <dbReference type="NCBI Taxonomy" id="2259595"/>
    <lineage>
        <taxon>Bacteria</taxon>
        <taxon>Pseudomonadati</taxon>
        <taxon>Bacteroidota</taxon>
        <taxon>Cytophagia</taxon>
        <taxon>Cytophagales</taxon>
        <taxon>Spirosomataceae</taxon>
        <taxon>Runella</taxon>
    </lineage>
</organism>
<name>A0A344TPC7_9BACT</name>
<feature type="transmembrane region" description="Helical" evidence="1">
    <location>
        <begin position="12"/>
        <end position="35"/>
    </location>
</feature>
<feature type="transmembrane region" description="Helical" evidence="1">
    <location>
        <begin position="324"/>
        <end position="343"/>
    </location>
</feature>
<keyword evidence="1" id="KW-1133">Transmembrane helix</keyword>
<dbReference type="Proteomes" id="UP000251993">
    <property type="component" value="Chromosome"/>
</dbReference>
<dbReference type="EMBL" id="CP030850">
    <property type="protein sequence ID" value="AXE20498.1"/>
    <property type="molecule type" value="Genomic_DNA"/>
</dbReference>
<feature type="transmembrane region" description="Helical" evidence="1">
    <location>
        <begin position="352"/>
        <end position="369"/>
    </location>
</feature>
<dbReference type="RefSeq" id="WP_114069261.1">
    <property type="nucleotide sequence ID" value="NZ_CP030850.1"/>
</dbReference>
<evidence type="ECO:0000313" key="3">
    <source>
        <dbReference type="Proteomes" id="UP000251993"/>
    </source>
</evidence>
<dbReference type="AlphaFoldDB" id="A0A344TPC7"/>
<feature type="transmembrane region" description="Helical" evidence="1">
    <location>
        <begin position="92"/>
        <end position="115"/>
    </location>
</feature>
<accession>A0A344TPC7</accession>
<dbReference type="OrthoDB" id="177422at2"/>
<feature type="transmembrane region" description="Helical" evidence="1">
    <location>
        <begin position="122"/>
        <end position="141"/>
    </location>
</feature>
<feature type="transmembrane region" description="Helical" evidence="1">
    <location>
        <begin position="216"/>
        <end position="239"/>
    </location>
</feature>